<evidence type="ECO:0000313" key="3">
    <source>
        <dbReference type="Proteomes" id="UP001235939"/>
    </source>
</evidence>
<keyword evidence="3" id="KW-1185">Reference proteome</keyword>
<feature type="compositionally biased region" description="Basic and acidic residues" evidence="1">
    <location>
        <begin position="43"/>
        <end position="54"/>
    </location>
</feature>
<dbReference type="Proteomes" id="UP001235939">
    <property type="component" value="Chromosome 03"/>
</dbReference>
<reference evidence="2 3" key="1">
    <citation type="submission" date="2022-01" db="EMBL/GenBank/DDBJ databases">
        <title>A chromosomal length assembly of Cordylochernes scorpioides.</title>
        <authorList>
            <person name="Zeh D."/>
            <person name="Zeh J."/>
        </authorList>
    </citation>
    <scope>NUCLEOTIDE SEQUENCE [LARGE SCALE GENOMIC DNA]</scope>
    <source>
        <strain evidence="2">IN4F17</strain>
        <tissue evidence="2">Whole Body</tissue>
    </source>
</reference>
<proteinExistence type="predicted"/>
<name>A0ABY6KDV3_9ARAC</name>
<evidence type="ECO:0000256" key="1">
    <source>
        <dbReference type="SAM" id="MobiDB-lite"/>
    </source>
</evidence>
<dbReference type="EMBL" id="CP092865">
    <property type="protein sequence ID" value="UYV65968.1"/>
    <property type="molecule type" value="Genomic_DNA"/>
</dbReference>
<sequence length="124" mass="14171">MLFNAVHSVIYRLQAVIENEGCHIEQGLDEEGVRYTSPPQHLVSEERDDNKEKKSVRSLGAVVIFFLSPTHSHYYSGKWGTPTSGKAERYCQRKGDSPEWWFSEGPWVVCRVGLQRRSTCAKGR</sequence>
<evidence type="ECO:0000313" key="2">
    <source>
        <dbReference type="EMBL" id="UYV65968.1"/>
    </source>
</evidence>
<protein>
    <submittedName>
        <fullName evidence="2">Uncharacterized protein</fullName>
    </submittedName>
</protein>
<accession>A0ABY6KDV3</accession>
<gene>
    <name evidence="2" type="ORF">LAZ67_3006035</name>
</gene>
<organism evidence="2 3">
    <name type="scientific">Cordylochernes scorpioides</name>
    <dbReference type="NCBI Taxonomy" id="51811"/>
    <lineage>
        <taxon>Eukaryota</taxon>
        <taxon>Metazoa</taxon>
        <taxon>Ecdysozoa</taxon>
        <taxon>Arthropoda</taxon>
        <taxon>Chelicerata</taxon>
        <taxon>Arachnida</taxon>
        <taxon>Pseudoscorpiones</taxon>
        <taxon>Cheliferoidea</taxon>
        <taxon>Chernetidae</taxon>
        <taxon>Cordylochernes</taxon>
    </lineage>
</organism>
<feature type="region of interest" description="Disordered" evidence="1">
    <location>
        <begin position="29"/>
        <end position="54"/>
    </location>
</feature>